<keyword evidence="2" id="KW-1185">Reference proteome</keyword>
<dbReference type="EMBL" id="BPLR01016445">
    <property type="protein sequence ID" value="GIY83922.1"/>
    <property type="molecule type" value="Genomic_DNA"/>
</dbReference>
<organism evidence="1 2">
    <name type="scientific">Caerostris extrusa</name>
    <name type="common">Bark spider</name>
    <name type="synonym">Caerostris bankana</name>
    <dbReference type="NCBI Taxonomy" id="172846"/>
    <lineage>
        <taxon>Eukaryota</taxon>
        <taxon>Metazoa</taxon>
        <taxon>Ecdysozoa</taxon>
        <taxon>Arthropoda</taxon>
        <taxon>Chelicerata</taxon>
        <taxon>Arachnida</taxon>
        <taxon>Araneae</taxon>
        <taxon>Araneomorphae</taxon>
        <taxon>Entelegynae</taxon>
        <taxon>Araneoidea</taxon>
        <taxon>Araneidae</taxon>
        <taxon>Caerostris</taxon>
    </lineage>
</organism>
<sequence length="84" mass="9565">MYSLYYRIGFHKTSSQEHDLLSIKVTNYRDHPSDDFSLVHKHLSELNMLNGPVEILTPSNKSHLRLILSSTIPLDSIIVTSLSV</sequence>
<gene>
    <name evidence="1" type="ORF">CEXT_273301</name>
</gene>
<evidence type="ECO:0000313" key="2">
    <source>
        <dbReference type="Proteomes" id="UP001054945"/>
    </source>
</evidence>
<evidence type="ECO:0000313" key="1">
    <source>
        <dbReference type="EMBL" id="GIY83922.1"/>
    </source>
</evidence>
<dbReference type="Proteomes" id="UP001054945">
    <property type="component" value="Unassembled WGS sequence"/>
</dbReference>
<name>A0AAV4WML2_CAEEX</name>
<comment type="caution">
    <text evidence="1">The sequence shown here is derived from an EMBL/GenBank/DDBJ whole genome shotgun (WGS) entry which is preliminary data.</text>
</comment>
<reference evidence="1 2" key="1">
    <citation type="submission" date="2021-06" db="EMBL/GenBank/DDBJ databases">
        <title>Caerostris extrusa draft genome.</title>
        <authorList>
            <person name="Kono N."/>
            <person name="Arakawa K."/>
        </authorList>
    </citation>
    <scope>NUCLEOTIDE SEQUENCE [LARGE SCALE GENOMIC DNA]</scope>
</reference>
<accession>A0AAV4WML2</accession>
<proteinExistence type="predicted"/>
<dbReference type="AlphaFoldDB" id="A0AAV4WML2"/>
<protein>
    <submittedName>
        <fullName evidence="1">Uncharacterized protein</fullName>
    </submittedName>
</protein>